<feature type="transmembrane region" description="Helical" evidence="2">
    <location>
        <begin position="84"/>
        <end position="107"/>
    </location>
</feature>
<protein>
    <submittedName>
        <fullName evidence="3">Uncharacterized protein</fullName>
    </submittedName>
</protein>
<feature type="transmembrane region" description="Helical" evidence="2">
    <location>
        <begin position="127"/>
        <end position="146"/>
    </location>
</feature>
<keyword evidence="4" id="KW-1185">Reference proteome</keyword>
<dbReference type="AlphaFoldDB" id="A0AAE0ZPP7"/>
<reference evidence="3" key="1">
    <citation type="journal article" date="2023" name="G3 (Bethesda)">
        <title>A reference genome for the long-term kleptoplast-retaining sea slug Elysia crispata morphotype clarki.</title>
        <authorList>
            <person name="Eastman K.E."/>
            <person name="Pendleton A.L."/>
            <person name="Shaikh M.A."/>
            <person name="Suttiyut T."/>
            <person name="Ogas R."/>
            <person name="Tomko P."/>
            <person name="Gavelis G."/>
            <person name="Widhalm J.R."/>
            <person name="Wisecaver J.H."/>
        </authorList>
    </citation>
    <scope>NUCLEOTIDE SEQUENCE</scope>
    <source>
        <strain evidence="3">ECLA1</strain>
    </source>
</reference>
<gene>
    <name evidence="3" type="ORF">RRG08_013757</name>
</gene>
<comment type="caution">
    <text evidence="3">The sequence shown here is derived from an EMBL/GenBank/DDBJ whole genome shotgun (WGS) entry which is preliminary data.</text>
</comment>
<dbReference type="Proteomes" id="UP001283361">
    <property type="component" value="Unassembled WGS sequence"/>
</dbReference>
<evidence type="ECO:0000313" key="4">
    <source>
        <dbReference type="Proteomes" id="UP001283361"/>
    </source>
</evidence>
<evidence type="ECO:0000313" key="3">
    <source>
        <dbReference type="EMBL" id="KAK3773170.1"/>
    </source>
</evidence>
<feature type="transmembrane region" description="Helical" evidence="2">
    <location>
        <begin position="51"/>
        <end position="72"/>
    </location>
</feature>
<dbReference type="EMBL" id="JAWDGP010003559">
    <property type="protein sequence ID" value="KAK3773170.1"/>
    <property type="molecule type" value="Genomic_DNA"/>
</dbReference>
<evidence type="ECO:0000256" key="2">
    <source>
        <dbReference type="SAM" id="Phobius"/>
    </source>
</evidence>
<keyword evidence="2" id="KW-0812">Transmembrane</keyword>
<organism evidence="3 4">
    <name type="scientific">Elysia crispata</name>
    <name type="common">lettuce slug</name>
    <dbReference type="NCBI Taxonomy" id="231223"/>
    <lineage>
        <taxon>Eukaryota</taxon>
        <taxon>Metazoa</taxon>
        <taxon>Spiralia</taxon>
        <taxon>Lophotrochozoa</taxon>
        <taxon>Mollusca</taxon>
        <taxon>Gastropoda</taxon>
        <taxon>Heterobranchia</taxon>
        <taxon>Euthyneura</taxon>
        <taxon>Panpulmonata</taxon>
        <taxon>Sacoglossa</taxon>
        <taxon>Placobranchoidea</taxon>
        <taxon>Plakobranchidae</taxon>
        <taxon>Elysia</taxon>
    </lineage>
</organism>
<name>A0AAE0ZPP7_9GAST</name>
<proteinExistence type="predicted"/>
<keyword evidence="2" id="KW-0472">Membrane</keyword>
<feature type="region of interest" description="Disordered" evidence="1">
    <location>
        <begin position="1"/>
        <end position="20"/>
    </location>
</feature>
<sequence length="147" mass="16156">MNTHGCSGEGSPGYSVKGENGTYTNKPDGVSWVGVSPDEFFSAMLRLTASILTTSIISCDLCLPLYLCVYTSSGYPVLWVQRSLALWLVEVTLAAISLTKAILMVYISTKNGLHLTRQKFQTITRTLLQQMIILMTNIICLAFVIII</sequence>
<evidence type="ECO:0000256" key="1">
    <source>
        <dbReference type="SAM" id="MobiDB-lite"/>
    </source>
</evidence>
<keyword evidence="2" id="KW-1133">Transmembrane helix</keyword>
<accession>A0AAE0ZPP7</accession>